<dbReference type="InterPro" id="IPR012416">
    <property type="entry name" value="CBP60"/>
</dbReference>
<dbReference type="GO" id="GO:0080142">
    <property type="term" value="P:regulation of salicylic acid biosynthetic process"/>
    <property type="evidence" value="ECO:0007669"/>
    <property type="project" value="TreeGrafter"/>
</dbReference>
<keyword evidence="3" id="KW-0805">Transcription regulation</keyword>
<dbReference type="GO" id="GO:0005634">
    <property type="term" value="C:nucleus"/>
    <property type="evidence" value="ECO:0007669"/>
    <property type="project" value="UniProtKB-SubCell"/>
</dbReference>
<gene>
    <name evidence="12" type="ORF">ACMD2_17681</name>
</gene>
<proteinExistence type="inferred from homology"/>
<feature type="domain" description="Calmodulin binding protein central" evidence="10">
    <location>
        <begin position="205"/>
        <end position="270"/>
    </location>
</feature>
<dbReference type="PANTHER" id="PTHR31713:SF43">
    <property type="entry name" value="CALMODULIN-BINDING PROTEIN 60 G"/>
    <property type="match status" value="1"/>
</dbReference>
<evidence type="ECO:0000259" key="9">
    <source>
        <dbReference type="Pfam" id="PF07887"/>
    </source>
</evidence>
<evidence type="ECO:0000256" key="3">
    <source>
        <dbReference type="ARBA" id="ARBA00023015"/>
    </source>
</evidence>
<organism evidence="12 13">
    <name type="scientific">Ananas comosus</name>
    <name type="common">Pineapple</name>
    <name type="synonym">Ananas ananas</name>
    <dbReference type="NCBI Taxonomy" id="4615"/>
    <lineage>
        <taxon>Eukaryota</taxon>
        <taxon>Viridiplantae</taxon>
        <taxon>Streptophyta</taxon>
        <taxon>Embryophyta</taxon>
        <taxon>Tracheophyta</taxon>
        <taxon>Spermatophyta</taxon>
        <taxon>Magnoliopsida</taxon>
        <taxon>Liliopsida</taxon>
        <taxon>Poales</taxon>
        <taxon>Bromeliaceae</taxon>
        <taxon>Bromelioideae</taxon>
        <taxon>Ananas</taxon>
    </lineage>
</organism>
<feature type="domain" description="Calmodulin binding protein C-terminal" evidence="11">
    <location>
        <begin position="275"/>
        <end position="337"/>
    </location>
</feature>
<dbReference type="PANTHER" id="PTHR31713">
    <property type="entry name" value="OS02G0177800 PROTEIN"/>
    <property type="match status" value="1"/>
</dbReference>
<comment type="subcellular location">
    <subcellularLocation>
        <location evidence="1">Nucleus</location>
    </subcellularLocation>
</comment>
<evidence type="ECO:0000256" key="8">
    <source>
        <dbReference type="SAM" id="MobiDB-lite"/>
    </source>
</evidence>
<dbReference type="Pfam" id="PF20452">
    <property type="entry name" value="Calmod_bind_C"/>
    <property type="match status" value="1"/>
</dbReference>
<dbReference type="STRING" id="4615.A0A199US99"/>
<feature type="region of interest" description="Disordered" evidence="8">
    <location>
        <begin position="1"/>
        <end position="23"/>
    </location>
</feature>
<keyword evidence="6" id="KW-0804">Transcription</keyword>
<evidence type="ECO:0000256" key="2">
    <source>
        <dbReference type="ARBA" id="ARBA00007214"/>
    </source>
</evidence>
<evidence type="ECO:0000256" key="6">
    <source>
        <dbReference type="ARBA" id="ARBA00023163"/>
    </source>
</evidence>
<comment type="similarity">
    <text evidence="2">Belongs to the plant ACBP60 protein family.</text>
</comment>
<evidence type="ECO:0000256" key="1">
    <source>
        <dbReference type="ARBA" id="ARBA00004123"/>
    </source>
</evidence>
<dbReference type="InterPro" id="IPR046830">
    <property type="entry name" value="Calmod_bind_M"/>
</dbReference>
<evidence type="ECO:0000256" key="5">
    <source>
        <dbReference type="ARBA" id="ARBA00023159"/>
    </source>
</evidence>
<reference evidence="12 13" key="1">
    <citation type="journal article" date="2016" name="DNA Res.">
        <title>The draft genome of MD-2 pineapple using hybrid error correction of long reads.</title>
        <authorList>
            <person name="Redwan R.M."/>
            <person name="Saidin A."/>
            <person name="Kumar S.V."/>
        </authorList>
    </citation>
    <scope>NUCLEOTIDE SEQUENCE [LARGE SCALE GENOMIC DNA]</scope>
    <source>
        <strain evidence="13">cv. MD2</strain>
        <tissue evidence="12">Leaf</tissue>
    </source>
</reference>
<feature type="compositionally biased region" description="Pro residues" evidence="8">
    <location>
        <begin position="1"/>
        <end position="12"/>
    </location>
</feature>
<dbReference type="EMBL" id="LSRQ01005509">
    <property type="protein sequence ID" value="OAY67521.1"/>
    <property type="molecule type" value="Genomic_DNA"/>
</dbReference>
<dbReference type="GO" id="GO:0005516">
    <property type="term" value="F:calmodulin binding"/>
    <property type="evidence" value="ECO:0007669"/>
    <property type="project" value="InterPro"/>
</dbReference>
<evidence type="ECO:0000259" key="10">
    <source>
        <dbReference type="Pfam" id="PF20451"/>
    </source>
</evidence>
<dbReference type="InterPro" id="IPR046829">
    <property type="entry name" value="Calmod_bind_C"/>
</dbReference>
<dbReference type="InterPro" id="IPR046831">
    <property type="entry name" value="Calmodulin_bind_N"/>
</dbReference>
<dbReference type="AlphaFoldDB" id="A0A199US99"/>
<dbReference type="Pfam" id="PF07887">
    <property type="entry name" value="Calmodulin_bind"/>
    <property type="match status" value="1"/>
</dbReference>
<evidence type="ECO:0000313" key="13">
    <source>
        <dbReference type="Proteomes" id="UP000092600"/>
    </source>
</evidence>
<keyword evidence="7" id="KW-0539">Nucleus</keyword>
<dbReference type="Proteomes" id="UP000092600">
    <property type="component" value="Unassembled WGS sequence"/>
</dbReference>
<dbReference type="GO" id="GO:0043565">
    <property type="term" value="F:sequence-specific DNA binding"/>
    <property type="evidence" value="ECO:0007669"/>
    <property type="project" value="TreeGrafter"/>
</dbReference>
<evidence type="ECO:0000256" key="4">
    <source>
        <dbReference type="ARBA" id="ARBA00023125"/>
    </source>
</evidence>
<keyword evidence="4" id="KW-0238">DNA-binding</keyword>
<protein>
    <submittedName>
        <fullName evidence="12">Calmodulin-binding protein 60 D</fullName>
    </submittedName>
</protein>
<dbReference type="GO" id="GO:0003700">
    <property type="term" value="F:DNA-binding transcription factor activity"/>
    <property type="evidence" value="ECO:0007669"/>
    <property type="project" value="TreeGrafter"/>
</dbReference>
<sequence length="608" mass="68519">MATPPTSPPSSPPSELREISSRRPPLQRWRRLILQLVGGAQHARYHLKFQNKICHSLHTFRKIEGEAGSDVEIALFDNDKKVIVTSGPLSSIKVEIVVLNGDFNNDDRETWSEEEFNRRIALPRDNKGQLLKGERFIKLNNGIGSLGNIAFTDNSSCRETKTFRLGVRYAQSAPNGERILEGITEPFRVKERRVESSQKRHTPSLDDEVWRLKHISNGGKFHKSLQQHGIKTVQDFLRYYNMEKGKLRNILGSRMSEGCWKEIVKHARECDPGDKLYSYSMRENSTVVPVVLFFNSIYHLVGVKFGDCYTTLDNLDTSQQGSVESWKNLAYRNINGIKFDHRLINGCPMPLFSSDVTSLPGSSSLPLHISNFQIRNSDQVDSARGASHYLFIEDTSIDLDNHQTEQYTSFAETNNLPLEMGNSSFDNISTPVPNSQFPNLLATHYASEACYESQPHALGIESLKHSQSIVKDAWLERDNSLDFTIPMETAPIQPANCDEQATQAGFQNQAGSPPFMDPLRVQSTFSRLCSFDMSFFDGPISFSRMSSFGMNNFDGLIPAPAGGETSRSVATPSPHPRWVKLLAPIKWVHFTKKRRARILIHQTLVAAV</sequence>
<evidence type="ECO:0000259" key="11">
    <source>
        <dbReference type="Pfam" id="PF20452"/>
    </source>
</evidence>
<evidence type="ECO:0000313" key="12">
    <source>
        <dbReference type="EMBL" id="OAY67521.1"/>
    </source>
</evidence>
<keyword evidence="5" id="KW-0010">Activator</keyword>
<evidence type="ECO:0000256" key="7">
    <source>
        <dbReference type="ARBA" id="ARBA00023242"/>
    </source>
</evidence>
<name>A0A199US99_ANACO</name>
<comment type="caution">
    <text evidence="12">The sequence shown here is derived from an EMBL/GenBank/DDBJ whole genome shotgun (WGS) entry which is preliminary data.</text>
</comment>
<accession>A0A199US99</accession>
<feature type="domain" description="Calmodulin binding protein-like N-terminal" evidence="9">
    <location>
        <begin position="46"/>
        <end position="191"/>
    </location>
</feature>
<dbReference type="Pfam" id="PF20451">
    <property type="entry name" value="Calmod_bind_M"/>
    <property type="match status" value="1"/>
</dbReference>